<dbReference type="SUPFAM" id="SSF56112">
    <property type="entry name" value="Protein kinase-like (PK-like)"/>
    <property type="match status" value="1"/>
</dbReference>
<dbReference type="EMBL" id="JAPFFF010000006">
    <property type="protein sequence ID" value="KAK8887923.1"/>
    <property type="molecule type" value="Genomic_DNA"/>
</dbReference>
<gene>
    <name evidence="2" type="ORF">M9Y10_038982</name>
</gene>
<evidence type="ECO:0000259" key="1">
    <source>
        <dbReference type="PROSITE" id="PS50011"/>
    </source>
</evidence>
<dbReference type="PROSITE" id="PS00108">
    <property type="entry name" value="PROTEIN_KINASE_ST"/>
    <property type="match status" value="1"/>
</dbReference>
<dbReference type="SMART" id="SM00220">
    <property type="entry name" value="S_TKc"/>
    <property type="match status" value="1"/>
</dbReference>
<evidence type="ECO:0000313" key="3">
    <source>
        <dbReference type="Proteomes" id="UP001470230"/>
    </source>
</evidence>
<protein>
    <recommendedName>
        <fullName evidence="1">Protein kinase domain-containing protein</fullName>
    </recommendedName>
</protein>
<dbReference type="InterPro" id="IPR000719">
    <property type="entry name" value="Prot_kinase_dom"/>
</dbReference>
<reference evidence="2 3" key="1">
    <citation type="submission" date="2024-04" db="EMBL/GenBank/DDBJ databases">
        <title>Tritrichomonas musculus Genome.</title>
        <authorList>
            <person name="Alves-Ferreira E."/>
            <person name="Grigg M."/>
            <person name="Lorenzi H."/>
            <person name="Galac M."/>
        </authorList>
    </citation>
    <scope>NUCLEOTIDE SEQUENCE [LARGE SCALE GENOMIC DNA]</scope>
    <source>
        <strain evidence="2 3">EAF2021</strain>
    </source>
</reference>
<sequence>MNDFDDEDMTNALEISEDVNRSMRIPRMIGAYCVANVLQETKSSVVLTTLKTESNNEYVIKCIPYVYFIQNKYGNELKFMKELDHPHIIKAVNDYIISKDEARFIAIVMHRANRDLFRYLYSDYKILSELTSCKIISDVLEALSYLHERGIWHRDVKLENILIIKETEEGPFAVLGDFGLACNFGFGFREAEAVGTINYAAPELIEKDINSIDFKCRWKKKVSYCNKVDVFSLGIVLYQLLAGKHPFGDYKHYNIDKHLNGEIDFQHPVGFSVDDYNPFFHVSENAKNLICKMVCKDVSQRPTVDEVLNHPWFEEFGVNLKPAMTSNTEQRINMNARFIFGNEIATS</sequence>
<organism evidence="2 3">
    <name type="scientific">Tritrichomonas musculus</name>
    <dbReference type="NCBI Taxonomy" id="1915356"/>
    <lineage>
        <taxon>Eukaryota</taxon>
        <taxon>Metamonada</taxon>
        <taxon>Parabasalia</taxon>
        <taxon>Tritrichomonadida</taxon>
        <taxon>Tritrichomonadidae</taxon>
        <taxon>Tritrichomonas</taxon>
    </lineage>
</organism>
<dbReference type="Gene3D" id="3.30.200.20">
    <property type="entry name" value="Phosphorylase Kinase, domain 1"/>
    <property type="match status" value="1"/>
</dbReference>
<dbReference type="InterPro" id="IPR008271">
    <property type="entry name" value="Ser/Thr_kinase_AS"/>
</dbReference>
<evidence type="ECO:0000313" key="2">
    <source>
        <dbReference type="EMBL" id="KAK8887923.1"/>
    </source>
</evidence>
<keyword evidence="3" id="KW-1185">Reference proteome</keyword>
<accession>A0ABR2KAL9</accession>
<dbReference type="PANTHER" id="PTHR44167:SF24">
    <property type="entry name" value="SERINE_THREONINE-PROTEIN KINASE CHK2"/>
    <property type="match status" value="1"/>
</dbReference>
<dbReference type="Proteomes" id="UP001470230">
    <property type="component" value="Unassembled WGS sequence"/>
</dbReference>
<dbReference type="Pfam" id="PF00069">
    <property type="entry name" value="Pkinase"/>
    <property type="match status" value="1"/>
</dbReference>
<name>A0ABR2KAL9_9EUKA</name>
<feature type="domain" description="Protein kinase" evidence="1">
    <location>
        <begin position="23"/>
        <end position="313"/>
    </location>
</feature>
<comment type="caution">
    <text evidence="2">The sequence shown here is derived from an EMBL/GenBank/DDBJ whole genome shotgun (WGS) entry which is preliminary data.</text>
</comment>
<dbReference type="Gene3D" id="1.10.510.10">
    <property type="entry name" value="Transferase(Phosphotransferase) domain 1"/>
    <property type="match status" value="1"/>
</dbReference>
<dbReference type="InterPro" id="IPR011009">
    <property type="entry name" value="Kinase-like_dom_sf"/>
</dbReference>
<proteinExistence type="predicted"/>
<dbReference type="PANTHER" id="PTHR44167">
    <property type="entry name" value="OVARIAN-SPECIFIC SERINE/THREONINE-PROTEIN KINASE LOK-RELATED"/>
    <property type="match status" value="1"/>
</dbReference>
<dbReference type="PROSITE" id="PS50011">
    <property type="entry name" value="PROTEIN_KINASE_DOM"/>
    <property type="match status" value="1"/>
</dbReference>